<dbReference type="WBParaSite" id="PTRK_0001009200.1">
    <property type="protein sequence ID" value="PTRK_0001009200.1"/>
    <property type="gene ID" value="PTRK_0001009200"/>
</dbReference>
<evidence type="ECO:0000256" key="2">
    <source>
        <dbReference type="SAM" id="MobiDB-lite"/>
    </source>
</evidence>
<sequence>MAEKHRIFLTLSISILSIVSSITLISLVSFCNDMNIYYENSLAQLQEFQITIKYKRDYKESYDAIPEVKDCECNEIGEPGPEGIPGPDGFPGLPGKHGTPGVSGSVDVDSYRTQRDCLSCPMGPPGPKGKPGKKGKKGKNGPKGKDGSEGKTGEQGPPGPPGEAGKPGNPGKDGEEGPKGKDSTIEKGIPGSKGPEGPAGPPGKVGLDGEPGKEGSPGPEGKIGPAGKSGKDGDDGKVGKPGAKGDNGKDAGYCPCVPRTSAYGDQGFVGKIEDSNEIANSSDTKSTKEDSKYVEATEVTTIVLKSNGETKTSSIPKKSIEEDTYKTLDSKSDSKLQDGIVKVNRNLKH</sequence>
<feature type="transmembrane region" description="Helical" evidence="3">
    <location>
        <begin position="7"/>
        <end position="30"/>
    </location>
</feature>
<feature type="compositionally biased region" description="Basic residues" evidence="2">
    <location>
        <begin position="130"/>
        <end position="142"/>
    </location>
</feature>
<feature type="compositionally biased region" description="Basic and acidic residues" evidence="2">
    <location>
        <begin position="143"/>
        <end position="152"/>
    </location>
</feature>
<evidence type="ECO:0000256" key="1">
    <source>
        <dbReference type="ARBA" id="ARBA00022737"/>
    </source>
</evidence>
<feature type="region of interest" description="Disordered" evidence="2">
    <location>
        <begin position="329"/>
        <end position="349"/>
    </location>
</feature>
<keyword evidence="3" id="KW-0472">Membrane</keyword>
<dbReference type="AlphaFoldDB" id="A0A0N4ZNH8"/>
<keyword evidence="3" id="KW-1133">Transmembrane helix</keyword>
<keyword evidence="3" id="KW-0812">Transmembrane</keyword>
<reference evidence="5" key="1">
    <citation type="submission" date="2017-02" db="UniProtKB">
        <authorList>
            <consortium name="WormBaseParasite"/>
        </authorList>
    </citation>
    <scope>IDENTIFICATION</scope>
</reference>
<evidence type="ECO:0000313" key="4">
    <source>
        <dbReference type="Proteomes" id="UP000038045"/>
    </source>
</evidence>
<feature type="compositionally biased region" description="Low complexity" evidence="2">
    <location>
        <begin position="76"/>
        <end position="91"/>
    </location>
</feature>
<evidence type="ECO:0000313" key="5">
    <source>
        <dbReference type="WBParaSite" id="PTRK_0001009200.1"/>
    </source>
</evidence>
<feature type="compositionally biased region" description="Basic and acidic residues" evidence="2">
    <location>
        <begin position="229"/>
        <end position="238"/>
    </location>
</feature>
<dbReference type="STRING" id="131310.A0A0N4ZNH8"/>
<evidence type="ECO:0000256" key="3">
    <source>
        <dbReference type="SAM" id="Phobius"/>
    </source>
</evidence>
<keyword evidence="1" id="KW-0677">Repeat</keyword>
<feature type="compositionally biased region" description="Basic and acidic residues" evidence="2">
    <location>
        <begin position="172"/>
        <end position="185"/>
    </location>
</feature>
<protein>
    <submittedName>
        <fullName evidence="5">Col_cuticle_N domain-containing protein</fullName>
    </submittedName>
</protein>
<dbReference type="Gene3D" id="1.20.5.320">
    <property type="entry name" value="6-Phosphogluconate Dehydrogenase, domain 3"/>
    <property type="match status" value="1"/>
</dbReference>
<feature type="region of interest" description="Disordered" evidence="2">
    <location>
        <begin position="74"/>
        <end position="252"/>
    </location>
</feature>
<keyword evidence="4" id="KW-1185">Reference proteome</keyword>
<proteinExistence type="predicted"/>
<name>A0A0N4ZNH8_PARTI</name>
<accession>A0A0N4ZNH8</accession>
<feature type="compositionally biased region" description="Low complexity" evidence="2">
    <location>
        <begin position="214"/>
        <end position="228"/>
    </location>
</feature>
<dbReference type="PANTHER" id="PTHR24637">
    <property type="entry name" value="COLLAGEN"/>
    <property type="match status" value="1"/>
</dbReference>
<organism evidence="4 5">
    <name type="scientific">Parastrongyloides trichosuri</name>
    <name type="common">Possum-specific nematode worm</name>
    <dbReference type="NCBI Taxonomy" id="131310"/>
    <lineage>
        <taxon>Eukaryota</taxon>
        <taxon>Metazoa</taxon>
        <taxon>Ecdysozoa</taxon>
        <taxon>Nematoda</taxon>
        <taxon>Chromadorea</taxon>
        <taxon>Rhabditida</taxon>
        <taxon>Tylenchina</taxon>
        <taxon>Panagrolaimomorpha</taxon>
        <taxon>Strongyloidoidea</taxon>
        <taxon>Strongyloididae</taxon>
        <taxon>Parastrongyloides</taxon>
    </lineage>
</organism>
<dbReference type="PANTHER" id="PTHR24637:SF236">
    <property type="entry name" value="NEMATODE CUTICLE COLLAGEN N-TERMINAL DOMAIN-CONTAINING PROTEIN"/>
    <property type="match status" value="1"/>
</dbReference>
<dbReference type="Pfam" id="PF01391">
    <property type="entry name" value="Collagen"/>
    <property type="match status" value="2"/>
</dbReference>
<dbReference type="Proteomes" id="UP000038045">
    <property type="component" value="Unplaced"/>
</dbReference>
<dbReference type="InterPro" id="IPR008160">
    <property type="entry name" value="Collagen"/>
</dbReference>